<evidence type="ECO:0000313" key="4">
    <source>
        <dbReference type="Proteomes" id="UP001370490"/>
    </source>
</evidence>
<feature type="region of interest" description="Disordered" evidence="1">
    <location>
        <begin position="176"/>
        <end position="200"/>
    </location>
</feature>
<dbReference type="Pfam" id="PF09273">
    <property type="entry name" value="Rubis-subs-bind"/>
    <property type="match status" value="1"/>
</dbReference>
<dbReference type="AlphaFoldDB" id="A0AAN8VKT9"/>
<feature type="non-terminal residue" evidence="3">
    <location>
        <position position="1"/>
    </location>
</feature>
<protein>
    <submittedName>
        <fullName evidence="3">Rubisco LSMT, substrate-binding domain</fullName>
    </submittedName>
</protein>
<feature type="domain" description="Rubisco LSMT substrate-binding" evidence="2">
    <location>
        <begin position="33"/>
        <end position="141"/>
    </location>
</feature>
<dbReference type="InterPro" id="IPR036464">
    <property type="entry name" value="Rubisco_LSMT_subst-bd_sf"/>
</dbReference>
<name>A0AAN8VKT9_9MAGN</name>
<evidence type="ECO:0000259" key="2">
    <source>
        <dbReference type="Pfam" id="PF09273"/>
    </source>
</evidence>
<feature type="compositionally biased region" description="Polar residues" evidence="1">
    <location>
        <begin position="177"/>
        <end position="200"/>
    </location>
</feature>
<accession>A0AAN8VKT9</accession>
<dbReference type="Proteomes" id="UP001370490">
    <property type="component" value="Unassembled WGS sequence"/>
</dbReference>
<reference evidence="3 4" key="1">
    <citation type="submission" date="2023-12" db="EMBL/GenBank/DDBJ databases">
        <title>A high-quality genome assembly for Dillenia turbinata (Dilleniales).</title>
        <authorList>
            <person name="Chanderbali A."/>
        </authorList>
    </citation>
    <scope>NUCLEOTIDE SEQUENCE [LARGE SCALE GENOMIC DNA]</scope>
    <source>
        <strain evidence="3">LSX21</strain>
        <tissue evidence="3">Leaf</tissue>
    </source>
</reference>
<dbReference type="Gene3D" id="3.90.1420.10">
    <property type="entry name" value="Rubisco LSMT, substrate-binding domain"/>
    <property type="match status" value="1"/>
</dbReference>
<sequence length="200" mass="22744">VYIQYDLGESNAELALDYGFIELTSDRNAYTRTLEISKSDPFMAMLPYLRLVALGGTDAFLFESLFRNTTWGHLELPVSQANEELICRVVRDACIAALSGFHTTINEYRCILLNEDLKKRGNLSPRLEIVVGIRAGEKKVLRQIEEIFKERESELDTLEYSQERRLKDLGLVGNKGKSFSGNPSRNMKFSLQSLPVTKDE</sequence>
<comment type="caution">
    <text evidence="3">The sequence shown here is derived from an EMBL/GenBank/DDBJ whole genome shotgun (WGS) entry which is preliminary data.</text>
</comment>
<evidence type="ECO:0000256" key="1">
    <source>
        <dbReference type="SAM" id="MobiDB-lite"/>
    </source>
</evidence>
<evidence type="ECO:0000313" key="3">
    <source>
        <dbReference type="EMBL" id="KAK6931267.1"/>
    </source>
</evidence>
<proteinExistence type="predicted"/>
<dbReference type="EMBL" id="JBAMMX010000011">
    <property type="protein sequence ID" value="KAK6931267.1"/>
    <property type="molecule type" value="Genomic_DNA"/>
</dbReference>
<dbReference type="SUPFAM" id="SSF81822">
    <property type="entry name" value="RuBisCo LSMT C-terminal, substrate-binding domain"/>
    <property type="match status" value="1"/>
</dbReference>
<keyword evidence="4" id="KW-1185">Reference proteome</keyword>
<organism evidence="3 4">
    <name type="scientific">Dillenia turbinata</name>
    <dbReference type="NCBI Taxonomy" id="194707"/>
    <lineage>
        <taxon>Eukaryota</taxon>
        <taxon>Viridiplantae</taxon>
        <taxon>Streptophyta</taxon>
        <taxon>Embryophyta</taxon>
        <taxon>Tracheophyta</taxon>
        <taxon>Spermatophyta</taxon>
        <taxon>Magnoliopsida</taxon>
        <taxon>eudicotyledons</taxon>
        <taxon>Gunneridae</taxon>
        <taxon>Pentapetalae</taxon>
        <taxon>Dilleniales</taxon>
        <taxon>Dilleniaceae</taxon>
        <taxon>Dillenia</taxon>
    </lineage>
</organism>
<gene>
    <name evidence="3" type="ORF">RJ641_003060</name>
</gene>
<dbReference type="InterPro" id="IPR015353">
    <property type="entry name" value="Rubisco_LSMT_subst-bd"/>
</dbReference>